<keyword evidence="2" id="KW-0328">Glycosyltransferase</keyword>
<dbReference type="SUPFAM" id="SSF53756">
    <property type="entry name" value="UDP-Glycosyltransferase/glycogen phosphorylase"/>
    <property type="match status" value="1"/>
</dbReference>
<evidence type="ECO:0000313" key="2">
    <source>
        <dbReference type="EMBL" id="WHX08553.1"/>
    </source>
</evidence>
<name>A0AA95HIX7_9BACT</name>
<dbReference type="AlphaFoldDB" id="A0AA95HIX7"/>
<dbReference type="GO" id="GO:0016757">
    <property type="term" value="F:glycosyltransferase activity"/>
    <property type="evidence" value="ECO:0007669"/>
    <property type="project" value="UniProtKB-KW"/>
</dbReference>
<dbReference type="RefSeq" id="WP_118038018.1">
    <property type="nucleotide sequence ID" value="NZ_CAXSLT010000003.1"/>
</dbReference>
<dbReference type="InterPro" id="IPR001296">
    <property type="entry name" value="Glyco_trans_1"/>
</dbReference>
<dbReference type="PANTHER" id="PTHR12526">
    <property type="entry name" value="GLYCOSYLTRANSFERASE"/>
    <property type="match status" value="1"/>
</dbReference>
<dbReference type="Pfam" id="PF00534">
    <property type="entry name" value="Glycos_transf_1"/>
    <property type="match status" value="1"/>
</dbReference>
<keyword evidence="2" id="KW-0808">Transferase</keyword>
<feature type="domain" description="Glycosyl transferase family 1" evidence="1">
    <location>
        <begin position="178"/>
        <end position="333"/>
    </location>
</feature>
<dbReference type="Proteomes" id="UP001177934">
    <property type="component" value="Chromosome"/>
</dbReference>
<dbReference type="PANTHER" id="PTHR12526:SF638">
    <property type="entry name" value="SPORE COAT PROTEIN SA"/>
    <property type="match status" value="1"/>
</dbReference>
<evidence type="ECO:0000259" key="1">
    <source>
        <dbReference type="Pfam" id="PF00534"/>
    </source>
</evidence>
<evidence type="ECO:0000313" key="3">
    <source>
        <dbReference type="Proteomes" id="UP001177934"/>
    </source>
</evidence>
<proteinExistence type="predicted"/>
<sequence length="358" mass="40935">MESSLYISCVSLSCGGAERVLSVLSSHFADKYENVKIFTWKETPVFYDFDTRVQIISIERECSSKNTIQKCFWFRKYIKRNIPDVILSFLAKSSVQVILSTIGLKVPIVVAERNDPRQLKGGWAMIKIRDFLYNRASGILEQTNNNRKYFTGSKYKKTDVIYNPVFMEPDHIGSAVRTNKLKIIISVGRLEKQKNHKLLIDSFAKLHNLYPDYCLVIYGEGAARKELENYISRFSLQKFILLPGNRTNVLDEMKKASMFVLSSNFEGMSNALIEAMCLGLPCISTKVSGSTDLINDGANGLLIDLDDREQLFNAMKRIIEDEEFALSLGMEATKIYSQLNVDKISKEWVHYINRFMSN</sequence>
<protein>
    <submittedName>
        <fullName evidence="2">Glycosyltransferase</fullName>
        <ecNumber evidence="2">2.4.-.-</ecNumber>
    </submittedName>
</protein>
<organism evidence="2 3">
    <name type="scientific">Phocaeicola dorei</name>
    <dbReference type="NCBI Taxonomy" id="357276"/>
    <lineage>
        <taxon>Bacteria</taxon>
        <taxon>Pseudomonadati</taxon>
        <taxon>Bacteroidota</taxon>
        <taxon>Bacteroidia</taxon>
        <taxon>Bacteroidales</taxon>
        <taxon>Bacteroidaceae</taxon>
        <taxon>Phocaeicola</taxon>
    </lineage>
</organism>
<dbReference type="EMBL" id="CP126056">
    <property type="protein sequence ID" value="WHX08553.1"/>
    <property type="molecule type" value="Genomic_DNA"/>
</dbReference>
<gene>
    <name evidence="2" type="ORF">QNN11_13635</name>
</gene>
<dbReference type="EC" id="2.4.-.-" evidence="2"/>
<reference evidence="2" key="1">
    <citation type="journal article" date="2023" name="Nat. Commun.">
        <title>Identification of a novel Human Milk Oligosaccharides utilization cluster in the infant gut commensal Bacteroides dorei.</title>
        <authorList>
            <person name="Kijner S."/>
            <person name="Ennis D."/>
            <person name="Shmorak S."/>
            <person name="Florentin A."/>
            <person name="Yassour M."/>
        </authorList>
    </citation>
    <scope>NUCLEOTIDE SEQUENCE</scope>
    <source>
        <strain evidence="2">2</strain>
    </source>
</reference>
<dbReference type="Gene3D" id="3.40.50.2000">
    <property type="entry name" value="Glycogen Phosphorylase B"/>
    <property type="match status" value="2"/>
</dbReference>
<accession>A0AA95HIX7</accession>